<evidence type="ECO:0000256" key="1">
    <source>
        <dbReference type="SAM" id="MobiDB-lite"/>
    </source>
</evidence>
<dbReference type="Proteomes" id="UP000184600">
    <property type="component" value="Unassembled WGS sequence"/>
</dbReference>
<reference evidence="3" key="1">
    <citation type="submission" date="2016-12" db="EMBL/GenBank/DDBJ databases">
        <authorList>
            <person name="Rodrigo-Torres L."/>
            <person name="Arahal R.D."/>
            <person name="Lucena T."/>
        </authorList>
    </citation>
    <scope>NUCLEOTIDE SEQUENCE [LARGE SCALE GENOMIC DNA]</scope>
</reference>
<accession>A0A1M7YP12</accession>
<sequence>MRFSLFINQAKSIEWELNFQQAALFSCLYELQSWGRYELIDGHPYYWAGKNKIIEEIPLVFEKPDTLKRHMIALENKGLIERKQLKNMPFVRITEKGKAWNQHNQPEPEKGQPEKVVKKITTSEESCKKSRPTREKDHDPSREKNHDNKCTSNTNTKDQCIKKNKQKSPLDFSCWPEMPSEEILKDWKLVRDRNRAPITQIVINRMAKKFRDAREQFGLSVDDVLGICIERGWRGFEVQWLVNLRIGHQQAPANRQEAIEMKNQSAIDQWLGDTGNTYDHGEYDQ</sequence>
<dbReference type="STRING" id="1117707.VQ7734_00098"/>
<protein>
    <recommendedName>
        <fullName evidence="4">Phage replication protein O</fullName>
    </recommendedName>
</protein>
<dbReference type="RefSeq" id="WP_073579302.1">
    <property type="nucleotide sequence ID" value="NZ_AP024898.1"/>
</dbReference>
<gene>
    <name evidence="2" type="ORF">VQ7734_00098</name>
</gene>
<dbReference type="EMBL" id="FRFG01000003">
    <property type="protein sequence ID" value="SHO54384.1"/>
    <property type="molecule type" value="Genomic_DNA"/>
</dbReference>
<name>A0A1M7YP12_9VIBR</name>
<evidence type="ECO:0000313" key="3">
    <source>
        <dbReference type="Proteomes" id="UP000184600"/>
    </source>
</evidence>
<evidence type="ECO:0000313" key="2">
    <source>
        <dbReference type="EMBL" id="SHO54384.1"/>
    </source>
</evidence>
<evidence type="ECO:0008006" key="4">
    <source>
        <dbReference type="Google" id="ProtNLM"/>
    </source>
</evidence>
<organism evidence="2 3">
    <name type="scientific">Vibrio quintilis</name>
    <dbReference type="NCBI Taxonomy" id="1117707"/>
    <lineage>
        <taxon>Bacteria</taxon>
        <taxon>Pseudomonadati</taxon>
        <taxon>Pseudomonadota</taxon>
        <taxon>Gammaproteobacteria</taxon>
        <taxon>Vibrionales</taxon>
        <taxon>Vibrionaceae</taxon>
        <taxon>Vibrio</taxon>
    </lineage>
</organism>
<dbReference type="AlphaFoldDB" id="A0A1M7YP12"/>
<dbReference type="OrthoDB" id="9149570at2"/>
<dbReference type="PROSITE" id="PS51257">
    <property type="entry name" value="PROKAR_LIPOPROTEIN"/>
    <property type="match status" value="1"/>
</dbReference>
<keyword evidence="3" id="KW-1185">Reference proteome</keyword>
<feature type="region of interest" description="Disordered" evidence="1">
    <location>
        <begin position="97"/>
        <end position="162"/>
    </location>
</feature>
<proteinExistence type="predicted"/>
<feature type="compositionally biased region" description="Basic and acidic residues" evidence="1">
    <location>
        <begin position="106"/>
        <end position="149"/>
    </location>
</feature>